<feature type="domain" description="Thiazole synthase ThiG" evidence="9">
    <location>
        <begin position="36"/>
        <end position="282"/>
    </location>
</feature>
<dbReference type="UniPathway" id="UPA00060"/>
<dbReference type="EMBL" id="PRDW01000009">
    <property type="protein sequence ID" value="PPB83266.1"/>
    <property type="molecule type" value="Genomic_DNA"/>
</dbReference>
<dbReference type="CDD" id="cd04728">
    <property type="entry name" value="ThiG"/>
    <property type="match status" value="1"/>
</dbReference>
<dbReference type="PANTHER" id="PTHR34266">
    <property type="entry name" value="THIAZOLE SYNTHASE"/>
    <property type="match status" value="1"/>
</dbReference>
<comment type="function">
    <text evidence="1 8">Catalyzes the rearrangement of 1-deoxy-D-xylulose 5-phosphate (DXP) to produce the thiazole phosphate moiety of thiamine. Sulfur is provided by the thiocarboxylate moiety of the carrier protein ThiS. In vitro, sulfur can be provided by H(2)S.</text>
</comment>
<keyword evidence="6 8" id="KW-0704">Schiff base</keyword>
<dbReference type="InterPro" id="IPR008867">
    <property type="entry name" value="ThiG"/>
</dbReference>
<keyword evidence="8" id="KW-0963">Cytoplasm</keyword>
<dbReference type="GO" id="GO:0005737">
    <property type="term" value="C:cytoplasm"/>
    <property type="evidence" value="ECO:0007669"/>
    <property type="project" value="UniProtKB-SubCell"/>
</dbReference>
<organism evidence="10 11">
    <name type="scientific">Mycetohabitans endofungorum</name>
    <dbReference type="NCBI Taxonomy" id="417203"/>
    <lineage>
        <taxon>Bacteria</taxon>
        <taxon>Pseudomonadati</taxon>
        <taxon>Pseudomonadota</taxon>
        <taxon>Betaproteobacteria</taxon>
        <taxon>Burkholderiales</taxon>
        <taxon>Burkholderiaceae</taxon>
        <taxon>Mycetohabitans</taxon>
    </lineage>
</organism>
<dbReference type="Pfam" id="PF05690">
    <property type="entry name" value="ThiG"/>
    <property type="match status" value="1"/>
</dbReference>
<sequence length="309" mass="33272">MTHWWHATRANNLTYGSPKLTKTMMNSHSTADALILYGQTFTSRLLLGTSRYPSLHALEASLEAARPAMVTVALRRQLAAQGDADVGFFDALKRQGAALLPNTAGCHAVKEVVTTAQMAREVFETDWIKLELIGDDYTLQPDPVGLIEAADILVRDGFKVLPYCTEDLVVARRLLDVGCEALMPWGAPIGTGKGVVNPYGLKLLRERLTGVPLIVDAGLGVPSHACQVMEWGFDAVLLNTAVSQAARPEAMARAFASAVDAGREAYLAGPMPERDSAHASTPVVGMPFWHQDGYRAPEGAAVPPSNERP</sequence>
<comment type="subunit">
    <text evidence="8">Homotetramer. Forms heterodimers with either ThiH or ThiS.</text>
</comment>
<evidence type="ECO:0000256" key="5">
    <source>
        <dbReference type="ARBA" id="ARBA00022977"/>
    </source>
</evidence>
<evidence type="ECO:0000256" key="8">
    <source>
        <dbReference type="HAMAP-Rule" id="MF_00443"/>
    </source>
</evidence>
<evidence type="ECO:0000313" key="11">
    <source>
        <dbReference type="Proteomes" id="UP000243096"/>
    </source>
</evidence>
<keyword evidence="5 8" id="KW-0784">Thiamine biosynthesis</keyword>
<proteinExistence type="inferred from homology"/>
<dbReference type="SUPFAM" id="SSF110399">
    <property type="entry name" value="ThiG-like"/>
    <property type="match status" value="1"/>
</dbReference>
<protein>
    <recommendedName>
        <fullName evidence="3 8">Thiazole synthase</fullName>
        <ecNumber evidence="3 8">2.8.1.10</ecNumber>
    </recommendedName>
</protein>
<gene>
    <name evidence="8" type="primary">thiG</name>
    <name evidence="10" type="ORF">B0O95_10992</name>
</gene>
<dbReference type="Gene3D" id="3.20.20.70">
    <property type="entry name" value="Aldolase class I"/>
    <property type="match status" value="1"/>
</dbReference>
<comment type="similarity">
    <text evidence="8">Belongs to the ThiG family.</text>
</comment>
<dbReference type="GO" id="GO:0009229">
    <property type="term" value="P:thiamine diphosphate biosynthetic process"/>
    <property type="evidence" value="ECO:0007669"/>
    <property type="project" value="UniProtKB-UniRule"/>
</dbReference>
<evidence type="ECO:0000256" key="6">
    <source>
        <dbReference type="ARBA" id="ARBA00023270"/>
    </source>
</evidence>
<accession>A0A2P5K978</accession>
<evidence type="ECO:0000256" key="3">
    <source>
        <dbReference type="ARBA" id="ARBA00011960"/>
    </source>
</evidence>
<keyword evidence="11" id="KW-1185">Reference proteome</keyword>
<evidence type="ECO:0000256" key="2">
    <source>
        <dbReference type="ARBA" id="ARBA00004948"/>
    </source>
</evidence>
<feature type="binding site" evidence="8">
    <location>
        <begin position="217"/>
        <end position="218"/>
    </location>
    <ligand>
        <name>1-deoxy-D-xylulose 5-phosphate</name>
        <dbReference type="ChEBI" id="CHEBI:57792"/>
    </ligand>
</feature>
<keyword evidence="4 8" id="KW-0808">Transferase</keyword>
<evidence type="ECO:0000259" key="9">
    <source>
        <dbReference type="Pfam" id="PF05690"/>
    </source>
</evidence>
<comment type="pathway">
    <text evidence="2 8">Cofactor biosynthesis; thiamine diphosphate biosynthesis.</text>
</comment>
<feature type="active site" description="Schiff-base intermediate with DXP" evidence="8">
    <location>
        <position position="129"/>
    </location>
</feature>
<comment type="catalytic activity">
    <reaction evidence="7 8">
        <text>[ThiS sulfur-carrier protein]-C-terminal-Gly-aminoethanethioate + 2-iminoacetate + 1-deoxy-D-xylulose 5-phosphate = [ThiS sulfur-carrier protein]-C-terminal Gly-Gly + 2-[(2R,5Z)-2-carboxy-4-methylthiazol-5(2H)-ylidene]ethyl phosphate + 2 H2O + H(+)</text>
        <dbReference type="Rhea" id="RHEA:26297"/>
        <dbReference type="Rhea" id="RHEA-COMP:12909"/>
        <dbReference type="Rhea" id="RHEA-COMP:19908"/>
        <dbReference type="ChEBI" id="CHEBI:15377"/>
        <dbReference type="ChEBI" id="CHEBI:15378"/>
        <dbReference type="ChEBI" id="CHEBI:57792"/>
        <dbReference type="ChEBI" id="CHEBI:62899"/>
        <dbReference type="ChEBI" id="CHEBI:77846"/>
        <dbReference type="ChEBI" id="CHEBI:90778"/>
        <dbReference type="ChEBI" id="CHEBI:232372"/>
        <dbReference type="EC" id="2.8.1.10"/>
    </reaction>
</comment>
<name>A0A2P5K978_9BURK</name>
<dbReference type="HAMAP" id="MF_00443">
    <property type="entry name" value="ThiG"/>
    <property type="match status" value="1"/>
</dbReference>
<evidence type="ECO:0000256" key="7">
    <source>
        <dbReference type="ARBA" id="ARBA00049897"/>
    </source>
</evidence>
<dbReference type="GO" id="GO:1990107">
    <property type="term" value="F:thiazole synthase activity"/>
    <property type="evidence" value="ECO:0007669"/>
    <property type="project" value="UniProtKB-EC"/>
</dbReference>
<dbReference type="Proteomes" id="UP000243096">
    <property type="component" value="Unassembled WGS sequence"/>
</dbReference>
<dbReference type="EC" id="2.8.1.10" evidence="3 8"/>
<dbReference type="AlphaFoldDB" id="A0A2P5K978"/>
<comment type="caution">
    <text evidence="10">The sequence shown here is derived from an EMBL/GenBank/DDBJ whole genome shotgun (WGS) entry which is preliminary data.</text>
</comment>
<evidence type="ECO:0000256" key="4">
    <source>
        <dbReference type="ARBA" id="ARBA00022679"/>
    </source>
</evidence>
<evidence type="ECO:0000256" key="1">
    <source>
        <dbReference type="ARBA" id="ARBA00002834"/>
    </source>
</evidence>
<dbReference type="PANTHER" id="PTHR34266:SF2">
    <property type="entry name" value="THIAZOLE SYNTHASE"/>
    <property type="match status" value="1"/>
</dbReference>
<feature type="binding site" evidence="8">
    <location>
        <position position="190"/>
    </location>
    <ligand>
        <name>1-deoxy-D-xylulose 5-phosphate</name>
        <dbReference type="ChEBI" id="CHEBI:57792"/>
    </ligand>
</feature>
<dbReference type="InterPro" id="IPR013785">
    <property type="entry name" value="Aldolase_TIM"/>
</dbReference>
<dbReference type="InterPro" id="IPR033983">
    <property type="entry name" value="Thiazole_synthase_ThiG"/>
</dbReference>
<comment type="subcellular location">
    <subcellularLocation>
        <location evidence="8">Cytoplasm</location>
    </subcellularLocation>
</comment>
<feature type="binding site" evidence="8">
    <location>
        <begin position="239"/>
        <end position="240"/>
    </location>
    <ligand>
        <name>1-deoxy-D-xylulose 5-phosphate</name>
        <dbReference type="ChEBI" id="CHEBI:57792"/>
    </ligand>
</feature>
<evidence type="ECO:0000313" key="10">
    <source>
        <dbReference type="EMBL" id="PPB83266.1"/>
    </source>
</evidence>
<reference evidence="10 11" key="1">
    <citation type="submission" date="2018-01" db="EMBL/GenBank/DDBJ databases">
        <title>Genomic Encyclopedia of Type Strains, Phase III (KMG-III): the genomes of soil and plant-associated and newly described type strains.</title>
        <authorList>
            <person name="Whitman W."/>
        </authorList>
    </citation>
    <scope>NUCLEOTIDE SEQUENCE [LARGE SCALE GENOMIC DNA]</scope>
    <source>
        <strain evidence="10 11">HKI456</strain>
    </source>
</reference>